<feature type="binding site" evidence="8">
    <location>
        <position position="149"/>
    </location>
    <ligand>
        <name>substrate</name>
    </ligand>
</feature>
<dbReference type="Pfam" id="PF01960">
    <property type="entry name" value="ArgJ"/>
    <property type="match status" value="1"/>
</dbReference>
<keyword evidence="8" id="KW-0028">Amino-acid biosynthesis</keyword>
<keyword evidence="10" id="KW-1185">Reference proteome</keyword>
<dbReference type="NCBIfam" id="TIGR00120">
    <property type="entry name" value="ArgJ"/>
    <property type="match status" value="1"/>
</dbReference>
<comment type="caution">
    <text evidence="9">The sequence shown here is derived from an EMBL/GenBank/DDBJ whole genome shotgun (WGS) entry which is preliminary data.</text>
</comment>
<evidence type="ECO:0000256" key="2">
    <source>
        <dbReference type="ARBA" id="ARBA00006774"/>
    </source>
</evidence>
<keyword evidence="8" id="KW-0511">Multifunctional enzyme</keyword>
<dbReference type="FunCoup" id="A0A1Q5PXP0">
    <property type="interactions" value="269"/>
</dbReference>
<feature type="binding site" evidence="8">
    <location>
        <position position="172"/>
    </location>
    <ligand>
        <name>substrate</name>
    </ligand>
</feature>
<proteinExistence type="inferred from homology"/>
<dbReference type="EC" id="2.3.1.1" evidence="8"/>
<organism evidence="9 10">
    <name type="scientific">Buchananella hordeovulneris</name>
    <dbReference type="NCBI Taxonomy" id="52770"/>
    <lineage>
        <taxon>Bacteria</taxon>
        <taxon>Bacillati</taxon>
        <taxon>Actinomycetota</taxon>
        <taxon>Actinomycetes</taxon>
        <taxon>Actinomycetales</taxon>
        <taxon>Actinomycetaceae</taxon>
        <taxon>Buchananella</taxon>
    </lineage>
</organism>
<evidence type="ECO:0000256" key="8">
    <source>
        <dbReference type="HAMAP-Rule" id="MF_01106"/>
    </source>
</evidence>
<evidence type="ECO:0000256" key="6">
    <source>
        <dbReference type="ARBA" id="ARBA00022813"/>
    </source>
</evidence>
<evidence type="ECO:0000256" key="5">
    <source>
        <dbReference type="ARBA" id="ARBA00022679"/>
    </source>
</evidence>
<dbReference type="GO" id="GO:0004042">
    <property type="term" value="F:L-glutamate N-acetyltransferase activity"/>
    <property type="evidence" value="ECO:0007669"/>
    <property type="project" value="UniProtKB-UniRule"/>
</dbReference>
<dbReference type="HAMAP" id="MF_01106">
    <property type="entry name" value="ArgJ"/>
    <property type="match status" value="1"/>
</dbReference>
<comment type="catalytic activity">
    <reaction evidence="8">
        <text>N(2)-acetyl-L-ornithine + L-glutamate = N-acetyl-L-glutamate + L-ornithine</text>
        <dbReference type="Rhea" id="RHEA:15349"/>
        <dbReference type="ChEBI" id="CHEBI:29985"/>
        <dbReference type="ChEBI" id="CHEBI:44337"/>
        <dbReference type="ChEBI" id="CHEBI:46911"/>
        <dbReference type="ChEBI" id="CHEBI:57805"/>
        <dbReference type="EC" id="2.3.1.35"/>
    </reaction>
</comment>
<evidence type="ECO:0000256" key="4">
    <source>
        <dbReference type="ARBA" id="ARBA00022490"/>
    </source>
</evidence>
<dbReference type="AlphaFoldDB" id="A0A1Q5PXP0"/>
<dbReference type="Proteomes" id="UP000185612">
    <property type="component" value="Unassembled WGS sequence"/>
</dbReference>
<dbReference type="GO" id="GO:0006592">
    <property type="term" value="P:ornithine biosynthetic process"/>
    <property type="evidence" value="ECO:0007669"/>
    <property type="project" value="TreeGrafter"/>
</dbReference>
<protein>
    <recommendedName>
        <fullName evidence="8">Arginine biosynthesis bifunctional protein ArgJ</fullName>
    </recommendedName>
    <domain>
        <recommendedName>
            <fullName evidence="8">Glutamate N-acetyltransferase</fullName>
            <ecNumber evidence="8">2.3.1.35</ecNumber>
        </recommendedName>
        <alternativeName>
            <fullName evidence="8">Ornithine acetyltransferase</fullName>
            <shortName evidence="8">OATase</shortName>
        </alternativeName>
        <alternativeName>
            <fullName evidence="8">Ornithine transacetylase</fullName>
        </alternativeName>
    </domain>
    <domain>
        <recommendedName>
            <fullName evidence="8">Amino-acid acetyltransferase</fullName>
            <ecNumber evidence="8">2.3.1.1</ecNumber>
        </recommendedName>
        <alternativeName>
            <fullName evidence="8">N-acetylglutamate synthase</fullName>
            <shortName evidence="8">AGSase</shortName>
        </alternativeName>
    </domain>
    <component>
        <recommendedName>
            <fullName evidence="8">Arginine biosynthesis bifunctional protein ArgJ alpha chain</fullName>
        </recommendedName>
    </component>
    <component>
        <recommendedName>
            <fullName evidence="8">Arginine biosynthesis bifunctional protein ArgJ beta chain</fullName>
        </recommendedName>
    </component>
</protein>
<dbReference type="GO" id="GO:0005737">
    <property type="term" value="C:cytoplasm"/>
    <property type="evidence" value="ECO:0007669"/>
    <property type="project" value="UniProtKB-SubCell"/>
</dbReference>
<dbReference type="FunFam" id="3.10.20.340:FF:000003">
    <property type="entry name" value="Arginine biosynthesis bifunctional protein ArgJ"/>
    <property type="match status" value="1"/>
</dbReference>
<feature type="binding site" evidence="8">
    <location>
        <position position="183"/>
    </location>
    <ligand>
        <name>substrate</name>
    </ligand>
</feature>
<dbReference type="OrthoDB" id="9804242at2"/>
<dbReference type="EC" id="2.3.1.35" evidence="8"/>
<keyword evidence="6 8" id="KW-0068">Autocatalytic cleavage</keyword>
<feature type="site" description="Involved in the stabilization of negative charge on the oxyanion by the formation of the oxyanion hole" evidence="8">
    <location>
        <position position="112"/>
    </location>
</feature>
<evidence type="ECO:0000313" key="10">
    <source>
        <dbReference type="Proteomes" id="UP000185612"/>
    </source>
</evidence>
<dbReference type="CDD" id="cd02152">
    <property type="entry name" value="OAT"/>
    <property type="match status" value="1"/>
</dbReference>
<dbReference type="Gene3D" id="3.10.20.340">
    <property type="entry name" value="ArgJ beta chain, C-terminal domain"/>
    <property type="match status" value="1"/>
</dbReference>
<keyword evidence="8" id="KW-0055">Arginine biosynthesis</keyword>
<dbReference type="GO" id="GO:0006526">
    <property type="term" value="P:L-arginine biosynthetic process"/>
    <property type="evidence" value="ECO:0007669"/>
    <property type="project" value="UniProtKB-UniRule"/>
</dbReference>
<dbReference type="GO" id="GO:0004358">
    <property type="term" value="F:L-glutamate N-acetyltransferase activity, acting on acetyl-L-ornithine as donor"/>
    <property type="evidence" value="ECO:0007669"/>
    <property type="project" value="UniProtKB-UniRule"/>
</dbReference>
<keyword evidence="4 8" id="KW-0963">Cytoplasm</keyword>
<dbReference type="Gene3D" id="3.60.70.12">
    <property type="entry name" value="L-amino peptidase D-ALA esterase/amidase"/>
    <property type="match status" value="1"/>
</dbReference>
<comment type="function">
    <text evidence="8">Catalyzes two activities which are involved in the cyclic version of arginine biosynthesis: the synthesis of N-acetylglutamate from glutamate and acetyl-CoA as the acetyl donor, and of ornithine by transacetylation between N(2)-acetylornithine and glutamate.</text>
</comment>
<dbReference type="PANTHER" id="PTHR23100">
    <property type="entry name" value="ARGININE BIOSYNTHESIS BIFUNCTIONAL PROTEIN ARGJ"/>
    <property type="match status" value="1"/>
</dbReference>
<feature type="binding site" evidence="8">
    <location>
        <position position="384"/>
    </location>
    <ligand>
        <name>substrate</name>
    </ligand>
</feature>
<comment type="pathway">
    <text evidence="8">Amino-acid biosynthesis; L-arginine biosynthesis; N(2)-acetyl-L-ornithine from L-glutamate: step 1/4.</text>
</comment>
<accession>A0A1Q5PXP0</accession>
<comment type="subunit">
    <text evidence="3 8">Heterotetramer of two alpha and two beta chains.</text>
</comment>
<keyword evidence="5 8" id="KW-0808">Transferase</keyword>
<dbReference type="UniPathway" id="UPA00068">
    <property type="reaction ID" value="UER00106"/>
</dbReference>
<feature type="binding site" evidence="8">
    <location>
        <position position="263"/>
    </location>
    <ligand>
        <name>substrate</name>
    </ligand>
</feature>
<evidence type="ECO:0000313" key="9">
    <source>
        <dbReference type="EMBL" id="OKL52205.1"/>
    </source>
</evidence>
<comment type="catalytic activity">
    <reaction evidence="8">
        <text>L-glutamate + acetyl-CoA = N-acetyl-L-glutamate + CoA + H(+)</text>
        <dbReference type="Rhea" id="RHEA:24292"/>
        <dbReference type="ChEBI" id="CHEBI:15378"/>
        <dbReference type="ChEBI" id="CHEBI:29985"/>
        <dbReference type="ChEBI" id="CHEBI:44337"/>
        <dbReference type="ChEBI" id="CHEBI:57287"/>
        <dbReference type="ChEBI" id="CHEBI:57288"/>
        <dbReference type="EC" id="2.3.1.1"/>
    </reaction>
</comment>
<feature type="active site" description="Nucleophile" evidence="8">
    <location>
        <position position="183"/>
    </location>
</feature>
<dbReference type="InterPro" id="IPR002813">
    <property type="entry name" value="Arg_biosynth_ArgJ"/>
</dbReference>
<gene>
    <name evidence="8" type="primary">argJ</name>
    <name evidence="9" type="ORF">BSZ40_04715</name>
</gene>
<dbReference type="InterPro" id="IPR042195">
    <property type="entry name" value="ArgJ_beta_C"/>
</dbReference>
<dbReference type="SUPFAM" id="SSF56266">
    <property type="entry name" value="DmpA/ArgJ-like"/>
    <property type="match status" value="1"/>
</dbReference>
<feature type="site" description="Cleavage; by autolysis" evidence="8">
    <location>
        <begin position="182"/>
        <end position="183"/>
    </location>
</feature>
<comment type="subcellular location">
    <subcellularLocation>
        <location evidence="1 8">Cytoplasm</location>
    </subcellularLocation>
</comment>
<comment type="similarity">
    <text evidence="2 8">Belongs to the ArgJ family.</text>
</comment>
<dbReference type="STRING" id="52770.BSZ40_04715"/>
<dbReference type="RefSeq" id="WP_073823766.1">
    <property type="nucleotide sequence ID" value="NZ_JAUNKL010000031.1"/>
</dbReference>
<evidence type="ECO:0000256" key="7">
    <source>
        <dbReference type="ARBA" id="ARBA00023315"/>
    </source>
</evidence>
<evidence type="ECO:0000256" key="3">
    <source>
        <dbReference type="ARBA" id="ARBA00011475"/>
    </source>
</evidence>
<dbReference type="EMBL" id="MQVS01000003">
    <property type="protein sequence ID" value="OKL52205.1"/>
    <property type="molecule type" value="Genomic_DNA"/>
</dbReference>
<reference evidence="10" key="1">
    <citation type="submission" date="2016-12" db="EMBL/GenBank/DDBJ databases">
        <authorList>
            <person name="Meng X."/>
        </authorList>
    </citation>
    <scope>NUCLEOTIDE SEQUENCE [LARGE SCALE GENOMIC DNA]</scope>
    <source>
        <strain evidence="10">DSM 20732</strain>
    </source>
</reference>
<keyword evidence="7 8" id="KW-0012">Acyltransferase</keyword>
<sequence>MTSSPLTAPAGFRAAGVTAGLKASGRPDVALVVNDGPLAVAAALTTRNRVRAAAVDLTRRHVADGTARAVLLNSGCANACTGPAGRADAEAAVSQTADLLGVAPTDILLGQTGIIGHRVNQQLFHNGIAAAVAALAADGGTAAAQAICTTDTVSKETFVNTGEGWSVGGIAKGAGMLAPALATMLVVLTTDAVCTAAELDTALRQATAVTFDRLDSDGCMSTNDTVFVLASGASGVRATPAQLGEALTSACRDLARQLLSDAEGANHDIAITVRGATSQEAAVAVGRAVARSNLVKTAIFGNDPNWGRIVAQVGTVPADVAPFDPAELAVTINGVTVCAAGQATATPQVDMRARDVAIDIDLGAGAAQATIWTNDLTHAYVHENSAYTT</sequence>
<feature type="chain" id="PRO_5043059237" description="Arginine biosynthesis bifunctional protein ArgJ beta chain" evidence="8">
    <location>
        <begin position="183"/>
        <end position="389"/>
    </location>
</feature>
<comment type="pathway">
    <text evidence="8">Amino-acid biosynthesis; L-arginine biosynthesis; L-ornithine and N-acetyl-L-glutamate from L-glutamate and N(2)-acetyl-L-ornithine (cyclic): step 1/1.</text>
</comment>
<evidence type="ECO:0000256" key="1">
    <source>
        <dbReference type="ARBA" id="ARBA00004496"/>
    </source>
</evidence>
<dbReference type="InterPro" id="IPR016117">
    <property type="entry name" value="ArgJ-like_dom_sf"/>
</dbReference>
<feature type="binding site" evidence="8">
    <location>
        <position position="389"/>
    </location>
    <ligand>
        <name>substrate</name>
    </ligand>
</feature>
<dbReference type="PANTHER" id="PTHR23100:SF0">
    <property type="entry name" value="ARGININE BIOSYNTHESIS BIFUNCTIONAL PROTEIN ARGJ, MITOCHONDRIAL"/>
    <property type="match status" value="1"/>
</dbReference>
<feature type="chain" id="PRO_5043059238" description="Arginine biosynthesis bifunctional protein ArgJ alpha chain" evidence="8">
    <location>
        <begin position="1"/>
        <end position="182"/>
    </location>
</feature>
<name>A0A1Q5PXP0_9ACTO</name>
<dbReference type="NCBIfam" id="NF003802">
    <property type="entry name" value="PRK05388.1"/>
    <property type="match status" value="1"/>
</dbReference>
<feature type="site" description="Involved in the stabilization of negative charge on the oxyanion by the formation of the oxyanion hole" evidence="8">
    <location>
        <position position="113"/>
    </location>
</feature>